<evidence type="ECO:0000256" key="2">
    <source>
        <dbReference type="SAM" id="Phobius"/>
    </source>
</evidence>
<reference evidence="3 4" key="1">
    <citation type="journal article" date="2013" name="Int. J. Syst. Evol. Microbiol.">
        <title>Kordia antarctica sp. nov., isolated from Antarctic seawater.</title>
        <authorList>
            <person name="Baek K."/>
            <person name="Choi A."/>
            <person name="Kang I."/>
            <person name="Lee K."/>
            <person name="Cho J.C."/>
        </authorList>
    </citation>
    <scope>NUCLEOTIDE SEQUENCE [LARGE SCALE GENOMIC DNA]</scope>
    <source>
        <strain evidence="3 4">IMCC3317</strain>
    </source>
</reference>
<keyword evidence="2" id="KW-1133">Transmembrane helix</keyword>
<protein>
    <submittedName>
        <fullName evidence="3">Uncharacterized protein</fullName>
    </submittedName>
</protein>
<proteinExistence type="predicted"/>
<evidence type="ECO:0000313" key="4">
    <source>
        <dbReference type="Proteomes" id="UP000464657"/>
    </source>
</evidence>
<dbReference type="OrthoDB" id="635705at2"/>
<evidence type="ECO:0000313" key="3">
    <source>
        <dbReference type="EMBL" id="QHI37080.1"/>
    </source>
</evidence>
<name>A0A7L4ZKN3_9FLAO</name>
<feature type="transmembrane region" description="Helical" evidence="2">
    <location>
        <begin position="142"/>
        <end position="163"/>
    </location>
</feature>
<accession>A0A7L4ZKN3</accession>
<dbReference type="KEGG" id="kan:IMCC3317_24580"/>
<keyword evidence="4" id="KW-1185">Reference proteome</keyword>
<feature type="transmembrane region" description="Helical" evidence="2">
    <location>
        <begin position="274"/>
        <end position="296"/>
    </location>
</feature>
<feature type="transmembrane region" description="Helical" evidence="2">
    <location>
        <begin position="227"/>
        <end position="248"/>
    </location>
</feature>
<feature type="transmembrane region" description="Helical" evidence="2">
    <location>
        <begin position="195"/>
        <end position="215"/>
    </location>
</feature>
<evidence type="ECO:0000256" key="1">
    <source>
        <dbReference type="SAM" id="Coils"/>
    </source>
</evidence>
<feature type="coiled-coil region" evidence="1">
    <location>
        <begin position="306"/>
        <end position="336"/>
    </location>
</feature>
<dbReference type="AlphaFoldDB" id="A0A7L4ZKN3"/>
<dbReference type="RefSeq" id="WP_160129732.1">
    <property type="nucleotide sequence ID" value="NZ_CP019288.1"/>
</dbReference>
<sequence>MNSIKNLFKLKNKTASKLDEENTEEAREQIRITYYQSGYGSSIKASGGAITFGVGLKNLYNSFENLCRKQLNEQKILKQPYIEAQEKQQTELKKRETAISIYEDQKQKNIQNIDEHKYEMVNVKQSPEKYGIDTDKRPKAQFYIGLSLLLPITVYLFVFYISASYSAFFKNFESDSLTAAIFDGNALGKAVSDGWLEALFVGTIPFVFMGLGYLIHMFQKNKKAMSFVKLGALFILTFLFDIILAYSIEKKMFNFERVLGETFSLSIALESVNFWGIIFAGFVVYIIWGLVFDFVMKEHENVDKIRAFIRNKKEEIKNEVEKKNELVKKIDTIKHEITAINGSISELQSKINGFIFPVKEYLHYHYQYKEGWYQAINAEIALPSKEKNELKQRCEDVSNTHLQELQLKENMEYQHLVFTKN</sequence>
<gene>
    <name evidence="3" type="ORF">IMCC3317_24580</name>
</gene>
<keyword evidence="2" id="KW-0472">Membrane</keyword>
<dbReference type="Proteomes" id="UP000464657">
    <property type="component" value="Chromosome"/>
</dbReference>
<keyword evidence="1" id="KW-0175">Coiled coil</keyword>
<keyword evidence="2" id="KW-0812">Transmembrane</keyword>
<dbReference type="EMBL" id="CP019288">
    <property type="protein sequence ID" value="QHI37080.1"/>
    <property type="molecule type" value="Genomic_DNA"/>
</dbReference>
<organism evidence="3 4">
    <name type="scientific">Kordia antarctica</name>
    <dbReference type="NCBI Taxonomy" id="1218801"/>
    <lineage>
        <taxon>Bacteria</taxon>
        <taxon>Pseudomonadati</taxon>
        <taxon>Bacteroidota</taxon>
        <taxon>Flavobacteriia</taxon>
        <taxon>Flavobacteriales</taxon>
        <taxon>Flavobacteriaceae</taxon>
        <taxon>Kordia</taxon>
    </lineage>
</organism>